<proteinExistence type="inferred from homology"/>
<keyword evidence="2" id="KW-0460">Magnesium</keyword>
<sequence length="394" mass="44693">MRFRDSRATSRHELNAYFDDRRDHCIDEGINDGNASECVKKHIWKRLLQVDQLIASGRGGRQASVAKTSVATKKSGVKGTANRPKKLMKSIGYTSGRYVMLLDTREIGGIRSSTDLESLSQTESWCVPQWLAIGDMMWAYSCQQIFRSEYLQGPSVEERRLQHGRVEHVQKYFPTGVVIERKTYRDLSASIRDTRYEDQIKRLKLFREGGDILTPITFVTSDGSEKDIETGFVILLVEKSKLTWTHPGQERRGDGVHEVSIKALETAILKYQLRDQFLVVLSQSTKHTADLLRCLEKKTKQSFTIPCSVGEFSSGGEDMVALNQKWSQEGLEDVVDEDLDIVEDRQNSGQGLDGVRSAVPRLSLNTSLKVYKKSAHIYVGQVYRKQLRLVSHKS</sequence>
<keyword evidence="5" id="KW-1185">Reference proteome</keyword>
<dbReference type="GO" id="GO:0048476">
    <property type="term" value="C:Holliday junction resolvase complex"/>
    <property type="evidence" value="ECO:0007669"/>
    <property type="project" value="UniProtKB-UniRule"/>
</dbReference>
<evidence type="ECO:0000256" key="1">
    <source>
        <dbReference type="ARBA" id="ARBA00022801"/>
    </source>
</evidence>
<dbReference type="RefSeq" id="XP_011134292.1">
    <property type="nucleotide sequence ID" value="XM_011135990.1"/>
</dbReference>
<organism evidence="4 5">
    <name type="scientific">Gregarina niphandrodes</name>
    <name type="common">Septate eugregarine</name>
    <dbReference type="NCBI Taxonomy" id="110365"/>
    <lineage>
        <taxon>Eukaryota</taxon>
        <taxon>Sar</taxon>
        <taxon>Alveolata</taxon>
        <taxon>Apicomplexa</taxon>
        <taxon>Conoidasida</taxon>
        <taxon>Gregarinasina</taxon>
        <taxon>Eugregarinorida</taxon>
        <taxon>Gregarinidae</taxon>
        <taxon>Gregarina</taxon>
    </lineage>
</organism>
<comment type="similarity">
    <text evidence="2">Belongs to the XPF family.</text>
</comment>
<keyword evidence="2" id="KW-0540">Nuclease</keyword>
<evidence type="ECO:0000313" key="5">
    <source>
        <dbReference type="Proteomes" id="UP000019763"/>
    </source>
</evidence>
<dbReference type="InterPro" id="IPR033309">
    <property type="entry name" value="Mus81"/>
</dbReference>
<keyword evidence="2" id="KW-0539">Nucleus</keyword>
<evidence type="ECO:0000259" key="3">
    <source>
        <dbReference type="SMART" id="SM00891"/>
    </source>
</evidence>
<reference evidence="4" key="1">
    <citation type="submission" date="2013-12" db="EMBL/GenBank/DDBJ databases">
        <authorList>
            <person name="Omoto C.K."/>
            <person name="Sibley D."/>
            <person name="Venepally P."/>
            <person name="Hadjithomas M."/>
            <person name="Karamycheva S."/>
            <person name="Brunk B."/>
            <person name="Roos D."/>
            <person name="Caler E."/>
            <person name="Lorenzi H."/>
        </authorList>
    </citation>
    <scope>NUCLEOTIDE SEQUENCE</scope>
</reference>
<keyword evidence="2" id="KW-0234">DNA repair</keyword>
<dbReference type="AlphaFoldDB" id="A0A023BBX9"/>
<keyword evidence="1 2" id="KW-0378">Hydrolase</keyword>
<dbReference type="GO" id="GO:0031573">
    <property type="term" value="P:mitotic intra-S DNA damage checkpoint signaling"/>
    <property type="evidence" value="ECO:0007669"/>
    <property type="project" value="TreeGrafter"/>
</dbReference>
<evidence type="ECO:0000313" key="4">
    <source>
        <dbReference type="EMBL" id="EZG80580.1"/>
    </source>
</evidence>
<dbReference type="GO" id="GO:0000712">
    <property type="term" value="P:resolution of meiotic recombination intermediates"/>
    <property type="evidence" value="ECO:0007669"/>
    <property type="project" value="TreeGrafter"/>
</dbReference>
<comment type="cofactor">
    <cofactor evidence="2">
        <name>Mg(2+)</name>
        <dbReference type="ChEBI" id="CHEBI:18420"/>
    </cofactor>
</comment>
<comment type="subunit">
    <text evidence="2">Interacts with EME1.</text>
</comment>
<comment type="caution">
    <text evidence="4">The sequence shown here is derived from an EMBL/GenBank/DDBJ whole genome shotgun (WGS) entry which is preliminary data.</text>
</comment>
<dbReference type="GeneID" id="22911020"/>
<dbReference type="EC" id="3.1.22.-" evidence="2"/>
<dbReference type="SMART" id="SM00891">
    <property type="entry name" value="ERCC4"/>
    <property type="match status" value="1"/>
</dbReference>
<keyword evidence="2" id="KW-0233">DNA recombination</keyword>
<name>A0A023BBX9_GRENI</name>
<dbReference type="GO" id="GO:0000727">
    <property type="term" value="P:double-strand break repair via break-induced replication"/>
    <property type="evidence" value="ECO:0007669"/>
    <property type="project" value="UniProtKB-UniRule"/>
</dbReference>
<dbReference type="Gene3D" id="3.40.50.10130">
    <property type="match status" value="1"/>
</dbReference>
<feature type="domain" description="ERCC4" evidence="3">
    <location>
        <begin position="99"/>
        <end position="217"/>
    </location>
</feature>
<dbReference type="Pfam" id="PF02732">
    <property type="entry name" value="ERCC4"/>
    <property type="match status" value="1"/>
</dbReference>
<dbReference type="GO" id="GO:0048257">
    <property type="term" value="F:3'-flap endonuclease activity"/>
    <property type="evidence" value="ECO:0007669"/>
    <property type="project" value="TreeGrafter"/>
</dbReference>
<comment type="function">
    <text evidence="2">Interacts with EME1 to form a DNA structure-specific endonuclease with substrate preference for branched DNA structures with a 5'-end at the branch nick. Typical substrates include 3'-flap structures, D-loops, replication forks and nicked Holliday junctions. May be required in mitosis for the processing of stalled or collapsed replication fork intermediates. May be required in meiosis for the repair of meiosis-specific double strand breaks subsequent to single-end invasion (SEI).</text>
</comment>
<dbReference type="GO" id="GO:0005634">
    <property type="term" value="C:nucleus"/>
    <property type="evidence" value="ECO:0007669"/>
    <property type="project" value="UniProtKB-SubCell"/>
</dbReference>
<accession>A0A023BBX9</accession>
<dbReference type="OrthoDB" id="5963188at2759"/>
<gene>
    <name evidence="4" type="ORF">GNI_021270</name>
</gene>
<keyword evidence="2" id="KW-0227">DNA damage</keyword>
<dbReference type="PANTHER" id="PTHR13451">
    <property type="entry name" value="CLASS II CROSSOVER JUNCTION ENDONUCLEASE MUS81"/>
    <property type="match status" value="1"/>
</dbReference>
<dbReference type="GO" id="GO:0008821">
    <property type="term" value="F:crossover junction DNA endonuclease activity"/>
    <property type="evidence" value="ECO:0007669"/>
    <property type="project" value="UniProtKB-UniRule"/>
</dbReference>
<dbReference type="InterPro" id="IPR011335">
    <property type="entry name" value="Restrct_endonuc-II-like"/>
</dbReference>
<evidence type="ECO:0000256" key="2">
    <source>
        <dbReference type="RuleBase" id="RU369042"/>
    </source>
</evidence>
<dbReference type="VEuPathDB" id="CryptoDB:GNI_021270"/>
<keyword evidence="2" id="KW-0479">Metal-binding</keyword>
<dbReference type="InterPro" id="IPR006166">
    <property type="entry name" value="ERCC4_domain"/>
</dbReference>
<dbReference type="Proteomes" id="UP000019763">
    <property type="component" value="Unassembled WGS sequence"/>
</dbReference>
<dbReference type="GO" id="GO:0006308">
    <property type="term" value="P:DNA catabolic process"/>
    <property type="evidence" value="ECO:0007669"/>
    <property type="project" value="UniProtKB-UniRule"/>
</dbReference>
<protein>
    <recommendedName>
        <fullName evidence="2">Crossover junction endonuclease MUS81</fullName>
        <ecNumber evidence="2">3.1.22.-</ecNumber>
    </recommendedName>
</protein>
<dbReference type="GO" id="GO:0003677">
    <property type="term" value="F:DNA binding"/>
    <property type="evidence" value="ECO:0007669"/>
    <property type="project" value="UniProtKB-UniRule"/>
</dbReference>
<dbReference type="EMBL" id="AFNH02000156">
    <property type="protein sequence ID" value="EZG80580.1"/>
    <property type="molecule type" value="Genomic_DNA"/>
</dbReference>
<dbReference type="SUPFAM" id="SSF52980">
    <property type="entry name" value="Restriction endonuclease-like"/>
    <property type="match status" value="1"/>
</dbReference>
<keyword evidence="2" id="KW-0255">Endonuclease</keyword>
<dbReference type="PANTHER" id="PTHR13451:SF0">
    <property type="entry name" value="CROSSOVER JUNCTION ENDONUCLEASE MUS81"/>
    <property type="match status" value="1"/>
</dbReference>
<comment type="subcellular location">
    <subcellularLocation>
        <location evidence="2">Nucleus</location>
    </subcellularLocation>
</comment>
<dbReference type="GO" id="GO:0046872">
    <property type="term" value="F:metal ion binding"/>
    <property type="evidence" value="ECO:0007669"/>
    <property type="project" value="UniProtKB-UniRule"/>
</dbReference>